<dbReference type="SUPFAM" id="SSF50129">
    <property type="entry name" value="GroES-like"/>
    <property type="match status" value="1"/>
</dbReference>
<accession>A0A0M9EQH4</accession>
<dbReference type="PANTHER" id="PTHR43482">
    <property type="entry name" value="PROTEIN AST1-RELATED"/>
    <property type="match status" value="1"/>
</dbReference>
<dbReference type="PANTHER" id="PTHR43482:SF4">
    <property type="entry name" value="ALCOHOL DEHYDROGENASE, PUTATIVE (AFU_ORTHOLOGUE AFUA_7G06260)-RELATED"/>
    <property type="match status" value="1"/>
</dbReference>
<sequence length="325" mass="35235">MPSLITQSTTTMRAIQILGDVSSPKITINPSMHKPIPINSDILVHVHAAAITGDETTWPEVYQTPTRIPGHDISGTIVSFGPAYKGNLKIGQDVFALIAADRGEGQAEYVVCTAEEVAPKPSSLSHAEASVLPIPTLTAWEAFENFPEIGSDMRVLVTGASGAVGRQFVQLARRLTQAHVVALASTRNHNVLRDLGADEVKDYTSPLWEDSLAPVHLVFDTVGGEVLSKTWETVQEGGKIITVGDPAPAWAFGNDEAPESLKYPSVKYKHFIVSPNAKRLADVAGMLDKGLLKPLDVRRFQFDQGVAAWDCAKQRGRDYKVAIEF</sequence>
<dbReference type="Gene3D" id="3.90.180.10">
    <property type="entry name" value="Medium-chain alcohol dehydrogenases, catalytic domain"/>
    <property type="match status" value="1"/>
</dbReference>
<name>A0A0M9EQH4_FUSLA</name>
<dbReference type="SMART" id="SM00829">
    <property type="entry name" value="PKS_ER"/>
    <property type="match status" value="1"/>
</dbReference>
<evidence type="ECO:0000313" key="3">
    <source>
        <dbReference type="Proteomes" id="UP000037904"/>
    </source>
</evidence>
<evidence type="ECO:0000259" key="1">
    <source>
        <dbReference type="SMART" id="SM00829"/>
    </source>
</evidence>
<dbReference type="Proteomes" id="UP000037904">
    <property type="component" value="Unassembled WGS sequence"/>
</dbReference>
<evidence type="ECO:0000313" key="2">
    <source>
        <dbReference type="EMBL" id="KPA37446.1"/>
    </source>
</evidence>
<proteinExistence type="predicted"/>
<protein>
    <recommendedName>
        <fullName evidence="1">Enoyl reductase (ER) domain-containing protein</fullName>
    </recommendedName>
</protein>
<dbReference type="AlphaFoldDB" id="A0A0M9EQH4"/>
<dbReference type="InterPro" id="IPR020843">
    <property type="entry name" value="ER"/>
</dbReference>
<dbReference type="CDD" id="cd05289">
    <property type="entry name" value="MDR_like_2"/>
    <property type="match status" value="1"/>
</dbReference>
<dbReference type="Pfam" id="PF13602">
    <property type="entry name" value="ADH_zinc_N_2"/>
    <property type="match status" value="1"/>
</dbReference>
<dbReference type="GO" id="GO:0016491">
    <property type="term" value="F:oxidoreductase activity"/>
    <property type="evidence" value="ECO:0007669"/>
    <property type="project" value="InterPro"/>
</dbReference>
<feature type="domain" description="Enoyl reductase (ER)" evidence="1">
    <location>
        <begin position="19"/>
        <end position="323"/>
    </location>
</feature>
<organism evidence="2 3">
    <name type="scientific">Fusarium langsethiae</name>
    <dbReference type="NCBI Taxonomy" id="179993"/>
    <lineage>
        <taxon>Eukaryota</taxon>
        <taxon>Fungi</taxon>
        <taxon>Dikarya</taxon>
        <taxon>Ascomycota</taxon>
        <taxon>Pezizomycotina</taxon>
        <taxon>Sordariomycetes</taxon>
        <taxon>Hypocreomycetidae</taxon>
        <taxon>Hypocreales</taxon>
        <taxon>Nectriaceae</taxon>
        <taxon>Fusarium</taxon>
    </lineage>
</organism>
<gene>
    <name evidence="2" type="ORF">FLAG1_09736</name>
</gene>
<dbReference type="InterPro" id="IPR036291">
    <property type="entry name" value="NAD(P)-bd_dom_sf"/>
</dbReference>
<dbReference type="SUPFAM" id="SSF51735">
    <property type="entry name" value="NAD(P)-binding Rossmann-fold domains"/>
    <property type="match status" value="1"/>
</dbReference>
<reference evidence="2 3" key="1">
    <citation type="submission" date="2015-04" db="EMBL/GenBank/DDBJ databases">
        <title>The draft genome sequence of Fusarium langsethiae, a T-2/HT-2 mycotoxin producer.</title>
        <authorList>
            <person name="Lysoe E."/>
            <person name="Divon H.H."/>
            <person name="Terzi V."/>
            <person name="Orru L."/>
            <person name="Lamontanara A."/>
            <person name="Kolseth A.-K."/>
            <person name="Frandsen R.J."/>
            <person name="Nielsen K."/>
            <person name="Thrane U."/>
        </authorList>
    </citation>
    <scope>NUCLEOTIDE SEQUENCE [LARGE SCALE GENOMIC DNA]</scope>
    <source>
        <strain evidence="2 3">Fl201059</strain>
    </source>
</reference>
<dbReference type="InterPro" id="IPR011032">
    <property type="entry name" value="GroES-like_sf"/>
</dbReference>
<keyword evidence="3" id="KW-1185">Reference proteome</keyword>
<dbReference type="InterPro" id="IPR052585">
    <property type="entry name" value="Lipid_raft_assoc_Zn_ADH"/>
</dbReference>
<dbReference type="InterPro" id="IPR013154">
    <property type="entry name" value="ADH-like_N"/>
</dbReference>
<dbReference type="OrthoDB" id="3509362at2759"/>
<dbReference type="Gene3D" id="3.40.50.720">
    <property type="entry name" value="NAD(P)-binding Rossmann-like Domain"/>
    <property type="match status" value="1"/>
</dbReference>
<dbReference type="Pfam" id="PF08240">
    <property type="entry name" value="ADH_N"/>
    <property type="match status" value="1"/>
</dbReference>
<comment type="caution">
    <text evidence="2">The sequence shown here is derived from an EMBL/GenBank/DDBJ whole genome shotgun (WGS) entry which is preliminary data.</text>
</comment>
<dbReference type="EMBL" id="JXCE01000413">
    <property type="protein sequence ID" value="KPA37446.1"/>
    <property type="molecule type" value="Genomic_DNA"/>
</dbReference>